<evidence type="ECO:0000256" key="3">
    <source>
        <dbReference type="ARBA" id="ARBA00022989"/>
    </source>
</evidence>
<comment type="caution">
    <text evidence="6">The sequence shown here is derived from an EMBL/GenBank/DDBJ whole genome shotgun (WGS) entry which is preliminary data.</text>
</comment>
<accession>A0A9P7DGG3</accession>
<dbReference type="Proteomes" id="UP000807769">
    <property type="component" value="Unassembled WGS sequence"/>
</dbReference>
<evidence type="ECO:0000313" key="7">
    <source>
        <dbReference type="Proteomes" id="UP000807769"/>
    </source>
</evidence>
<dbReference type="SUPFAM" id="SSF103473">
    <property type="entry name" value="MFS general substrate transporter"/>
    <property type="match status" value="1"/>
</dbReference>
<dbReference type="GeneID" id="64626194"/>
<keyword evidence="3 5" id="KW-1133">Transmembrane helix</keyword>
<dbReference type="InterPro" id="IPR050360">
    <property type="entry name" value="MFS_Sugar_Transporters"/>
</dbReference>
<feature type="transmembrane region" description="Helical" evidence="5">
    <location>
        <begin position="12"/>
        <end position="37"/>
    </location>
</feature>
<dbReference type="GO" id="GO:0016020">
    <property type="term" value="C:membrane"/>
    <property type="evidence" value="ECO:0007669"/>
    <property type="project" value="UniProtKB-SubCell"/>
</dbReference>
<evidence type="ECO:0000256" key="5">
    <source>
        <dbReference type="SAM" id="Phobius"/>
    </source>
</evidence>
<dbReference type="InterPro" id="IPR005828">
    <property type="entry name" value="MFS_sugar_transport-like"/>
</dbReference>
<dbReference type="GO" id="GO:0005351">
    <property type="term" value="F:carbohydrate:proton symporter activity"/>
    <property type="evidence" value="ECO:0007669"/>
    <property type="project" value="TreeGrafter"/>
</dbReference>
<dbReference type="RefSeq" id="XP_041184844.1">
    <property type="nucleotide sequence ID" value="XM_041332177.1"/>
</dbReference>
<dbReference type="AlphaFoldDB" id="A0A9P7DGG3"/>
<proteinExistence type="predicted"/>
<evidence type="ECO:0000256" key="2">
    <source>
        <dbReference type="ARBA" id="ARBA00022692"/>
    </source>
</evidence>
<evidence type="ECO:0008006" key="8">
    <source>
        <dbReference type="Google" id="ProtNLM"/>
    </source>
</evidence>
<comment type="subcellular location">
    <subcellularLocation>
        <location evidence="1">Membrane</location>
        <topology evidence="1">Multi-pass membrane protein</topology>
    </subcellularLocation>
</comment>
<dbReference type="Gene3D" id="1.20.1250.20">
    <property type="entry name" value="MFS general substrate transporter like domains"/>
    <property type="match status" value="1"/>
</dbReference>
<dbReference type="PANTHER" id="PTHR48022">
    <property type="entry name" value="PLASTIDIC GLUCOSE TRANSPORTER 4"/>
    <property type="match status" value="1"/>
</dbReference>
<evidence type="ECO:0000256" key="4">
    <source>
        <dbReference type="ARBA" id="ARBA00023136"/>
    </source>
</evidence>
<feature type="transmembrane region" description="Helical" evidence="5">
    <location>
        <begin position="49"/>
        <end position="66"/>
    </location>
</feature>
<keyword evidence="7" id="KW-1185">Reference proteome</keyword>
<dbReference type="PANTHER" id="PTHR48022:SF64">
    <property type="entry name" value="MAJOR FACILITATOR SUPERFAMILY (MFS) PROFILE DOMAIN-CONTAINING PROTEIN"/>
    <property type="match status" value="1"/>
</dbReference>
<dbReference type="Pfam" id="PF00083">
    <property type="entry name" value="Sugar_tr"/>
    <property type="match status" value="1"/>
</dbReference>
<protein>
    <recommendedName>
        <fullName evidence="8">Major facilitator superfamily (MFS) profile domain-containing protein</fullName>
    </recommendedName>
</protein>
<dbReference type="OrthoDB" id="6133115at2759"/>
<dbReference type="EMBL" id="JABBWG010000565">
    <property type="protein sequence ID" value="KAG1791642.1"/>
    <property type="molecule type" value="Genomic_DNA"/>
</dbReference>
<name>A0A9P7DGG3_9AGAM</name>
<keyword evidence="2 5" id="KW-0812">Transmembrane</keyword>
<sequence>MLAQANDQVRTATVPLIFIYFFFYDFAYTAMLVLYTLEILPYNIRAKGFAIMNITIYSTNAFNSLVNPVALDTIGWKYYLFYCGWLILELLFVMVYIVETRGDCYLFASSSSCGLLLF</sequence>
<keyword evidence="4 5" id="KW-0472">Membrane</keyword>
<reference evidence="6" key="1">
    <citation type="journal article" date="2020" name="New Phytol.">
        <title>Comparative genomics reveals dynamic genome evolution in host specialist ectomycorrhizal fungi.</title>
        <authorList>
            <person name="Lofgren L.A."/>
            <person name="Nguyen N.H."/>
            <person name="Vilgalys R."/>
            <person name="Ruytinx J."/>
            <person name="Liao H.L."/>
            <person name="Branco S."/>
            <person name="Kuo A."/>
            <person name="LaButti K."/>
            <person name="Lipzen A."/>
            <person name="Andreopoulos W."/>
            <person name="Pangilinan J."/>
            <person name="Riley R."/>
            <person name="Hundley H."/>
            <person name="Na H."/>
            <person name="Barry K."/>
            <person name="Grigoriev I.V."/>
            <person name="Stajich J.E."/>
            <person name="Kennedy P.G."/>
        </authorList>
    </citation>
    <scope>NUCLEOTIDE SEQUENCE</scope>
    <source>
        <strain evidence="6">MN1</strain>
    </source>
</reference>
<feature type="transmembrane region" description="Helical" evidence="5">
    <location>
        <begin position="78"/>
        <end position="98"/>
    </location>
</feature>
<gene>
    <name evidence="6" type="ORF">BJ212DRAFT_1293741</name>
</gene>
<organism evidence="6 7">
    <name type="scientific">Suillus subaureus</name>
    <dbReference type="NCBI Taxonomy" id="48587"/>
    <lineage>
        <taxon>Eukaryota</taxon>
        <taxon>Fungi</taxon>
        <taxon>Dikarya</taxon>
        <taxon>Basidiomycota</taxon>
        <taxon>Agaricomycotina</taxon>
        <taxon>Agaricomycetes</taxon>
        <taxon>Agaricomycetidae</taxon>
        <taxon>Boletales</taxon>
        <taxon>Suillineae</taxon>
        <taxon>Suillaceae</taxon>
        <taxon>Suillus</taxon>
    </lineage>
</organism>
<dbReference type="InterPro" id="IPR036259">
    <property type="entry name" value="MFS_trans_sf"/>
</dbReference>
<evidence type="ECO:0000256" key="1">
    <source>
        <dbReference type="ARBA" id="ARBA00004141"/>
    </source>
</evidence>
<evidence type="ECO:0000313" key="6">
    <source>
        <dbReference type="EMBL" id="KAG1791642.1"/>
    </source>
</evidence>